<evidence type="ECO:0000259" key="8">
    <source>
        <dbReference type="PROSITE" id="PS00497"/>
    </source>
</evidence>
<dbReference type="GO" id="GO:0004503">
    <property type="term" value="F:tyrosinase activity"/>
    <property type="evidence" value="ECO:0007669"/>
    <property type="project" value="UniProtKB-EC"/>
</dbReference>
<evidence type="ECO:0000313" key="10">
    <source>
        <dbReference type="EMBL" id="KAJ5339167.1"/>
    </source>
</evidence>
<keyword evidence="3" id="KW-0479">Metal-binding</keyword>
<evidence type="ECO:0000259" key="9">
    <source>
        <dbReference type="PROSITE" id="PS00498"/>
    </source>
</evidence>
<dbReference type="PANTHER" id="PTHR11474:SF76">
    <property type="entry name" value="SHKT DOMAIN-CONTAINING PROTEIN"/>
    <property type="match status" value="1"/>
</dbReference>
<dbReference type="EMBL" id="JAPZBQ010000003">
    <property type="protein sequence ID" value="KAJ5339167.1"/>
    <property type="molecule type" value="Genomic_DNA"/>
</dbReference>
<dbReference type="GO" id="GO:0046872">
    <property type="term" value="F:metal ion binding"/>
    <property type="evidence" value="ECO:0007669"/>
    <property type="project" value="UniProtKB-KW"/>
</dbReference>
<organism evidence="10 11">
    <name type="scientific">Penicillium brevicompactum</name>
    <dbReference type="NCBI Taxonomy" id="5074"/>
    <lineage>
        <taxon>Eukaryota</taxon>
        <taxon>Fungi</taxon>
        <taxon>Dikarya</taxon>
        <taxon>Ascomycota</taxon>
        <taxon>Pezizomycotina</taxon>
        <taxon>Eurotiomycetes</taxon>
        <taxon>Eurotiomycetidae</taxon>
        <taxon>Eurotiales</taxon>
        <taxon>Aspergillaceae</taxon>
        <taxon>Penicillium</taxon>
    </lineage>
</organism>
<dbReference type="GO" id="GO:0042438">
    <property type="term" value="P:melanin biosynthetic process"/>
    <property type="evidence" value="ECO:0007669"/>
    <property type="project" value="UniProtKB-KW"/>
</dbReference>
<evidence type="ECO:0000256" key="6">
    <source>
        <dbReference type="ARBA" id="ARBA00048233"/>
    </source>
</evidence>
<protein>
    <recommendedName>
        <fullName evidence="2">tyrosinase</fullName>
        <ecNumber evidence="2">1.14.18.1</ecNumber>
    </recommendedName>
</protein>
<comment type="caution">
    <text evidence="10">The sequence shown here is derived from an EMBL/GenBank/DDBJ whole genome shotgun (WGS) entry which is preliminary data.</text>
</comment>
<dbReference type="Gene3D" id="1.10.1280.10">
    <property type="entry name" value="Di-copper center containing domain from catechol oxidase"/>
    <property type="match status" value="1"/>
</dbReference>
<evidence type="ECO:0000256" key="7">
    <source>
        <dbReference type="ARBA" id="ARBA00048881"/>
    </source>
</evidence>
<evidence type="ECO:0000256" key="3">
    <source>
        <dbReference type="ARBA" id="ARBA00022723"/>
    </source>
</evidence>
<dbReference type="EC" id="1.14.18.1" evidence="2"/>
<dbReference type="PRINTS" id="PR00092">
    <property type="entry name" value="TYROSINASE"/>
</dbReference>
<dbReference type="Proteomes" id="UP001147695">
    <property type="component" value="Unassembled WGS sequence"/>
</dbReference>
<reference evidence="10" key="1">
    <citation type="submission" date="2022-12" db="EMBL/GenBank/DDBJ databases">
        <authorList>
            <person name="Petersen C."/>
        </authorList>
    </citation>
    <scope>NUCLEOTIDE SEQUENCE</scope>
    <source>
        <strain evidence="10">IBT 35673</strain>
    </source>
</reference>
<keyword evidence="5" id="KW-0470">Melanin biosynthesis</keyword>
<feature type="domain" description="Tyrosinase copper-binding" evidence="9">
    <location>
        <begin position="313"/>
        <end position="324"/>
    </location>
</feature>
<dbReference type="PROSITE" id="PS00497">
    <property type="entry name" value="TYROSINASE_1"/>
    <property type="match status" value="1"/>
</dbReference>
<evidence type="ECO:0000256" key="5">
    <source>
        <dbReference type="ARBA" id="ARBA00023101"/>
    </source>
</evidence>
<dbReference type="Pfam" id="PF00264">
    <property type="entry name" value="Tyrosinase"/>
    <property type="match status" value="1"/>
</dbReference>
<dbReference type="SUPFAM" id="SSF48056">
    <property type="entry name" value="Di-copper centre-containing domain"/>
    <property type="match status" value="1"/>
</dbReference>
<dbReference type="PANTHER" id="PTHR11474">
    <property type="entry name" value="TYROSINASE FAMILY MEMBER"/>
    <property type="match status" value="1"/>
</dbReference>
<dbReference type="InterPro" id="IPR050316">
    <property type="entry name" value="Tyrosinase/Hemocyanin"/>
</dbReference>
<comment type="similarity">
    <text evidence="1">Belongs to the tyrosinase family.</text>
</comment>
<accession>A0A9W9QJG2</accession>
<comment type="catalytic activity">
    <reaction evidence="7">
        <text>L-tyrosine + O2 = L-dopaquinone + H2O</text>
        <dbReference type="Rhea" id="RHEA:18117"/>
        <dbReference type="ChEBI" id="CHEBI:15377"/>
        <dbReference type="ChEBI" id="CHEBI:15379"/>
        <dbReference type="ChEBI" id="CHEBI:57924"/>
        <dbReference type="ChEBI" id="CHEBI:58315"/>
        <dbReference type="EC" id="1.14.18.1"/>
    </reaction>
</comment>
<evidence type="ECO:0000256" key="2">
    <source>
        <dbReference type="ARBA" id="ARBA00011906"/>
    </source>
</evidence>
<dbReference type="InterPro" id="IPR008922">
    <property type="entry name" value="Di-copper_centre_dom_sf"/>
</dbReference>
<feature type="domain" description="Tyrosinase copper-binding" evidence="8">
    <location>
        <begin position="66"/>
        <end position="84"/>
    </location>
</feature>
<evidence type="ECO:0000256" key="1">
    <source>
        <dbReference type="ARBA" id="ARBA00009928"/>
    </source>
</evidence>
<sequence length="392" mass="44097">MSTKFIRKDILDLTPAETDCLIRAFRGIQNLPPEDPNSFFAIAAFHGQPFRGPGYSSKDWWGGYCHHGNVLFPLWHRAYVLRLEAALRTIPMCEGISMPYWNQMRTEKTKVIPDIFVQQSYNLDGKVIENPLYSYKFQRGFFDNLSRMNEDTKVDFSKPKGYETVRYPYSGLVGLPDIQRTRQHNETISREGNKDPAGQLNENVKDWLEGNHKVAGLSPRLSEETNVTAMRKKYMHSLQAPNYTVFSNTTSAAKWNDDNFGQLTDAQTPALVVSIETPHNGVHLAVGGFDPPGRPVGSQASGDMGENDTASFDPLFFFHHTFIDKIFWSWQILHQSTDSLELILEYPGTNSVDSQGPTPGTLAGSWITLDSPLRPFVASDGRALTAKVRAKT</sequence>
<name>A0A9W9QJG2_PENBR</name>
<keyword evidence="4" id="KW-0186">Copper</keyword>
<dbReference type="InterPro" id="IPR002227">
    <property type="entry name" value="Tyrosinase_Cu-bd"/>
</dbReference>
<comment type="catalytic activity">
    <reaction evidence="6">
        <text>2 L-dopa + O2 = 2 L-dopaquinone + 2 H2O</text>
        <dbReference type="Rhea" id="RHEA:34287"/>
        <dbReference type="ChEBI" id="CHEBI:15377"/>
        <dbReference type="ChEBI" id="CHEBI:15379"/>
        <dbReference type="ChEBI" id="CHEBI:57504"/>
        <dbReference type="ChEBI" id="CHEBI:57924"/>
        <dbReference type="EC" id="1.14.18.1"/>
    </reaction>
</comment>
<gene>
    <name evidence="10" type="ORF">N7452_005895</name>
</gene>
<reference evidence="10" key="2">
    <citation type="journal article" date="2023" name="IMA Fungus">
        <title>Comparative genomic study of the Penicillium genus elucidates a diverse pangenome and 15 lateral gene transfer events.</title>
        <authorList>
            <person name="Petersen C."/>
            <person name="Sorensen T."/>
            <person name="Nielsen M.R."/>
            <person name="Sondergaard T.E."/>
            <person name="Sorensen J.L."/>
            <person name="Fitzpatrick D.A."/>
            <person name="Frisvad J.C."/>
            <person name="Nielsen K.L."/>
        </authorList>
    </citation>
    <scope>NUCLEOTIDE SEQUENCE</scope>
    <source>
        <strain evidence="10">IBT 35673</strain>
    </source>
</reference>
<dbReference type="PROSITE" id="PS00498">
    <property type="entry name" value="TYROSINASE_2"/>
    <property type="match status" value="1"/>
</dbReference>
<proteinExistence type="inferred from homology"/>
<evidence type="ECO:0000256" key="4">
    <source>
        <dbReference type="ARBA" id="ARBA00023008"/>
    </source>
</evidence>
<dbReference type="AlphaFoldDB" id="A0A9W9QJG2"/>
<evidence type="ECO:0000313" key="11">
    <source>
        <dbReference type="Proteomes" id="UP001147695"/>
    </source>
</evidence>